<keyword evidence="6" id="KW-1185">Reference proteome</keyword>
<evidence type="ECO:0000256" key="3">
    <source>
        <dbReference type="ARBA" id="ARBA00023149"/>
    </source>
</evidence>
<evidence type="ECO:0000256" key="1">
    <source>
        <dbReference type="ARBA" id="ARBA00005753"/>
    </source>
</evidence>
<dbReference type="PRINTS" id="PR00103">
    <property type="entry name" value="CAMPKINASE"/>
</dbReference>
<evidence type="ECO:0000313" key="6">
    <source>
        <dbReference type="Proteomes" id="UP000261560"/>
    </source>
</evidence>
<accession>A0A3B3CMG4</accession>
<dbReference type="Proteomes" id="UP000261560">
    <property type="component" value="Unplaced"/>
</dbReference>
<dbReference type="PaxDb" id="30732-ENSOMEP00000019068"/>
<evidence type="ECO:0000256" key="2">
    <source>
        <dbReference type="ARBA" id="ARBA00022566"/>
    </source>
</evidence>
<feature type="domain" description="Cyclic nucleotide-binding" evidence="4">
    <location>
        <begin position="126"/>
        <end position="208"/>
    </location>
</feature>
<keyword evidence="3" id="KW-0114">cAMP</keyword>
<dbReference type="Ensembl" id="ENSOMET00000028215.1">
    <property type="protein sequence ID" value="ENSOMEP00000019068.1"/>
    <property type="gene ID" value="ENSOMEG00000020852.1"/>
</dbReference>
<dbReference type="PROSITE" id="PS50042">
    <property type="entry name" value="CNMP_BINDING_3"/>
    <property type="match status" value="1"/>
</dbReference>
<dbReference type="PANTHER" id="PTHR11635">
    <property type="entry name" value="CAMP-DEPENDENT PROTEIN KINASE REGULATORY CHAIN"/>
    <property type="match status" value="1"/>
</dbReference>
<sequence length="216" mass="24070">MSFRVFNNRLSGVFWILAPRLSLTPLHVELIFNRTFLLHLLSADFPSQCSIESEPEFRKSRVAVIASEPIPEKLEIATSTVKKSSRFVVVFDEPRAPCAPATPLSNALFTRSETALIVKAIQKNDFLSRLDEEQIAMMVDLLRASNCKPGEEVIKEGCEGDSMYIVAGGELIVTQAGQDLRTLSVGDVFGELAILYNCKRTATVKGQTQSWRYLEI</sequence>
<dbReference type="Gene3D" id="2.60.120.10">
    <property type="entry name" value="Jelly Rolls"/>
    <property type="match status" value="1"/>
</dbReference>
<dbReference type="SUPFAM" id="SSF51206">
    <property type="entry name" value="cAMP-binding domain-like"/>
    <property type="match status" value="1"/>
</dbReference>
<dbReference type="PANTHER" id="PTHR11635:SF152">
    <property type="entry name" value="CAMP-DEPENDENT PROTEIN KINASE TYPE I REGULATORY SUBUNIT-RELATED"/>
    <property type="match status" value="1"/>
</dbReference>
<name>A0A3B3CMG4_ORYME</name>
<dbReference type="CDD" id="cd00038">
    <property type="entry name" value="CAP_ED"/>
    <property type="match status" value="1"/>
</dbReference>
<proteinExistence type="inferred from homology"/>
<keyword evidence="2" id="KW-0547">Nucleotide-binding</keyword>
<organism evidence="5 6">
    <name type="scientific">Oryzias melastigma</name>
    <name type="common">Marine medaka</name>
    <dbReference type="NCBI Taxonomy" id="30732"/>
    <lineage>
        <taxon>Eukaryota</taxon>
        <taxon>Metazoa</taxon>
        <taxon>Chordata</taxon>
        <taxon>Craniata</taxon>
        <taxon>Vertebrata</taxon>
        <taxon>Euteleostomi</taxon>
        <taxon>Actinopterygii</taxon>
        <taxon>Neopterygii</taxon>
        <taxon>Teleostei</taxon>
        <taxon>Neoteleostei</taxon>
        <taxon>Acanthomorphata</taxon>
        <taxon>Ovalentaria</taxon>
        <taxon>Atherinomorphae</taxon>
        <taxon>Beloniformes</taxon>
        <taxon>Adrianichthyidae</taxon>
        <taxon>Oryziinae</taxon>
        <taxon>Oryzias</taxon>
    </lineage>
</organism>
<dbReference type="InterPro" id="IPR000595">
    <property type="entry name" value="cNMP-bd_dom"/>
</dbReference>
<evidence type="ECO:0000313" key="5">
    <source>
        <dbReference type="Ensembl" id="ENSOMEP00000019068.1"/>
    </source>
</evidence>
<dbReference type="STRING" id="30732.ENSOMEP00000019068"/>
<keyword evidence="2" id="KW-0116">cAMP-binding</keyword>
<comment type="similarity">
    <text evidence="1">Belongs to the cAMP-dependent kinase regulatory chain family.</text>
</comment>
<reference evidence="5" key="2">
    <citation type="submission" date="2025-09" db="UniProtKB">
        <authorList>
            <consortium name="Ensembl"/>
        </authorList>
    </citation>
    <scope>IDENTIFICATION</scope>
</reference>
<dbReference type="InterPro" id="IPR018490">
    <property type="entry name" value="cNMP-bd_dom_sf"/>
</dbReference>
<dbReference type="AlphaFoldDB" id="A0A3B3CMG4"/>
<dbReference type="GeneTree" id="ENSGT00940000165510"/>
<dbReference type="GO" id="GO:0005829">
    <property type="term" value="C:cytosol"/>
    <property type="evidence" value="ECO:0007669"/>
    <property type="project" value="TreeGrafter"/>
</dbReference>
<dbReference type="InterPro" id="IPR014710">
    <property type="entry name" value="RmlC-like_jellyroll"/>
</dbReference>
<dbReference type="InterPro" id="IPR050503">
    <property type="entry name" value="cAMP-dep_PK_reg_su-like"/>
</dbReference>
<dbReference type="GO" id="GO:0005952">
    <property type="term" value="C:cAMP-dependent protein kinase complex"/>
    <property type="evidence" value="ECO:0007669"/>
    <property type="project" value="InterPro"/>
</dbReference>
<dbReference type="GO" id="GO:0030552">
    <property type="term" value="F:cAMP binding"/>
    <property type="evidence" value="ECO:0007669"/>
    <property type="project" value="UniProtKB-KW"/>
</dbReference>
<evidence type="ECO:0000259" key="4">
    <source>
        <dbReference type="PROSITE" id="PS50042"/>
    </source>
</evidence>
<reference evidence="5" key="1">
    <citation type="submission" date="2025-08" db="UniProtKB">
        <authorList>
            <consortium name="Ensembl"/>
        </authorList>
    </citation>
    <scope>IDENTIFICATION</scope>
</reference>
<protein>
    <recommendedName>
        <fullName evidence="4">Cyclic nucleotide-binding domain-containing protein</fullName>
    </recommendedName>
</protein>
<dbReference type="Pfam" id="PF00027">
    <property type="entry name" value="cNMP_binding"/>
    <property type="match status" value="1"/>
</dbReference>